<accession>A0ABV5ZXT1</accession>
<dbReference type="RefSeq" id="WP_377853010.1">
    <property type="nucleotide sequence ID" value="NZ_JBHLZU010000014.1"/>
</dbReference>
<evidence type="ECO:0000259" key="1">
    <source>
        <dbReference type="Pfam" id="PF12802"/>
    </source>
</evidence>
<dbReference type="SUPFAM" id="SSF46785">
    <property type="entry name" value="Winged helix' DNA-binding domain"/>
    <property type="match status" value="1"/>
</dbReference>
<dbReference type="InterPro" id="IPR036390">
    <property type="entry name" value="WH_DNA-bd_sf"/>
</dbReference>
<evidence type="ECO:0000313" key="3">
    <source>
        <dbReference type="Proteomes" id="UP001589693"/>
    </source>
</evidence>
<gene>
    <name evidence="2" type="ORF">ACFFQA_17385</name>
</gene>
<name>A0ABV5ZXT1_9PSEU</name>
<dbReference type="EMBL" id="JBHLZU010000014">
    <property type="protein sequence ID" value="MFB9905709.1"/>
    <property type="molecule type" value="Genomic_DNA"/>
</dbReference>
<organism evidence="2 3">
    <name type="scientific">Allokutzneria oryzae</name>
    <dbReference type="NCBI Taxonomy" id="1378989"/>
    <lineage>
        <taxon>Bacteria</taxon>
        <taxon>Bacillati</taxon>
        <taxon>Actinomycetota</taxon>
        <taxon>Actinomycetes</taxon>
        <taxon>Pseudonocardiales</taxon>
        <taxon>Pseudonocardiaceae</taxon>
        <taxon>Allokutzneria</taxon>
    </lineage>
</organism>
<dbReference type="InterPro" id="IPR000835">
    <property type="entry name" value="HTH_MarR-typ"/>
</dbReference>
<reference evidence="2 3" key="1">
    <citation type="submission" date="2024-09" db="EMBL/GenBank/DDBJ databases">
        <authorList>
            <person name="Sun Q."/>
            <person name="Mori K."/>
        </authorList>
    </citation>
    <scope>NUCLEOTIDE SEQUENCE [LARGE SCALE GENOMIC DNA]</scope>
    <source>
        <strain evidence="2 3">TBRC 7907</strain>
    </source>
</reference>
<feature type="domain" description="HTH marR-type" evidence="1">
    <location>
        <begin position="43"/>
        <end position="86"/>
    </location>
</feature>
<keyword evidence="3" id="KW-1185">Reference proteome</keyword>
<evidence type="ECO:0000313" key="2">
    <source>
        <dbReference type="EMBL" id="MFB9905709.1"/>
    </source>
</evidence>
<sequence>MRGLELFLLGRRLMKIGEQAIEPSHFHRMPVSVRSVMLDVFEHPDSSVSEITARTGFPQSHVSASVARLRAEGVLVTSVDPKDRRRTLVREAPDIPRRAERFVKSTVDEVLAEALGTDDPDEVRAAVEFLEDLARRLARGAANKTRL</sequence>
<dbReference type="Pfam" id="PF12802">
    <property type="entry name" value="MarR_2"/>
    <property type="match status" value="1"/>
</dbReference>
<protein>
    <submittedName>
        <fullName evidence="2">MarR family winged helix-turn-helix transcriptional regulator</fullName>
    </submittedName>
</protein>
<dbReference type="Proteomes" id="UP001589693">
    <property type="component" value="Unassembled WGS sequence"/>
</dbReference>
<proteinExistence type="predicted"/>
<dbReference type="Gene3D" id="1.10.10.10">
    <property type="entry name" value="Winged helix-like DNA-binding domain superfamily/Winged helix DNA-binding domain"/>
    <property type="match status" value="1"/>
</dbReference>
<comment type="caution">
    <text evidence="2">The sequence shown here is derived from an EMBL/GenBank/DDBJ whole genome shotgun (WGS) entry which is preliminary data.</text>
</comment>
<dbReference type="InterPro" id="IPR036388">
    <property type="entry name" value="WH-like_DNA-bd_sf"/>
</dbReference>